<accession>A0A176JTJ8</accession>
<dbReference type="EMBL" id="JFHK01000033">
    <property type="protein sequence ID" value="OAA26595.1"/>
    <property type="molecule type" value="Genomic_DNA"/>
</dbReference>
<name>A0A176JTJ8_9BACT</name>
<feature type="domain" description="Glycosyl transferase family 25" evidence="1">
    <location>
        <begin position="3"/>
        <end position="176"/>
    </location>
</feature>
<reference evidence="2 3" key="1">
    <citation type="submission" date="2014-02" db="EMBL/GenBank/DDBJ databases">
        <title>Kosmotoga genome sequencing.</title>
        <authorList>
            <person name="Pollo S.M."/>
            <person name="Charchuk R."/>
            <person name="Nesbo C.L."/>
        </authorList>
    </citation>
    <scope>NUCLEOTIDE SEQUENCE [LARGE SCALE GENOMIC DNA]</scope>
    <source>
        <strain evidence="2 3">S304</strain>
    </source>
</reference>
<evidence type="ECO:0000313" key="2">
    <source>
        <dbReference type="EMBL" id="OAA26595.1"/>
    </source>
</evidence>
<sequence>MIIYLISLLNEVQRREEMEKKFPGTYKEFIMIEAIDGSKLTAKEYFEKIRCHFFKKYDLMTVGEVGCSLSHMKAYEKLCNSSHDYALIIEDDIIGKDEDIEKIKKTAPKVIESFGDNLLWLVGAGRGNRLKKYVYCKNTDLENVYFVHKLSRKYITGTFSYIVTRKAAKSILENQKLCLTLADRWNEILSKETVVLYSQILEHPFENNSLISIERKQMQSMRSRKRQLLVAVKEGFYNRLSKLIILSSRFNGYNQLNRK</sequence>
<dbReference type="STRING" id="1453497.AT15_06460"/>
<organism evidence="2 3">
    <name type="scientific">Kosmotoga arenicorallina S304</name>
    <dbReference type="NCBI Taxonomy" id="1453497"/>
    <lineage>
        <taxon>Bacteria</taxon>
        <taxon>Thermotogati</taxon>
        <taxon>Thermotogota</taxon>
        <taxon>Thermotogae</taxon>
        <taxon>Kosmotogales</taxon>
        <taxon>Kosmotogaceae</taxon>
        <taxon>Kosmotoga</taxon>
    </lineage>
</organism>
<proteinExistence type="predicted"/>
<evidence type="ECO:0000313" key="3">
    <source>
        <dbReference type="Proteomes" id="UP000077339"/>
    </source>
</evidence>
<evidence type="ECO:0000259" key="1">
    <source>
        <dbReference type="Pfam" id="PF01755"/>
    </source>
</evidence>
<protein>
    <recommendedName>
        <fullName evidence="1">Glycosyl transferase family 25 domain-containing protein</fullName>
    </recommendedName>
</protein>
<dbReference type="OrthoDB" id="1198916at2"/>
<dbReference type="InterPro" id="IPR002654">
    <property type="entry name" value="Glyco_trans_25"/>
</dbReference>
<dbReference type="RefSeq" id="WP_068349213.1">
    <property type="nucleotide sequence ID" value="NZ_JFHK01000033.1"/>
</dbReference>
<dbReference type="CDD" id="cd06532">
    <property type="entry name" value="Glyco_transf_25"/>
    <property type="match status" value="1"/>
</dbReference>
<dbReference type="Proteomes" id="UP000077339">
    <property type="component" value="Unassembled WGS sequence"/>
</dbReference>
<gene>
    <name evidence="2" type="ORF">AT15_06460</name>
</gene>
<comment type="caution">
    <text evidence="2">The sequence shown here is derived from an EMBL/GenBank/DDBJ whole genome shotgun (WGS) entry which is preliminary data.</text>
</comment>
<keyword evidence="3" id="KW-1185">Reference proteome</keyword>
<dbReference type="AlphaFoldDB" id="A0A176JTJ8"/>
<dbReference type="PATRIC" id="fig|1453497.3.peg.1291"/>
<dbReference type="Pfam" id="PF01755">
    <property type="entry name" value="Glyco_transf_25"/>
    <property type="match status" value="1"/>
</dbReference>